<proteinExistence type="predicted"/>
<dbReference type="InterPro" id="IPR006578">
    <property type="entry name" value="MADF-dom"/>
</dbReference>
<gene>
    <name evidence="2" type="ORF">E2C01_063471</name>
</gene>
<dbReference type="Pfam" id="PF10545">
    <property type="entry name" value="MADF_DNA_bdg"/>
    <property type="match status" value="1"/>
</dbReference>
<dbReference type="OrthoDB" id="6360681at2759"/>
<dbReference type="AlphaFoldDB" id="A0A5B7HKY3"/>
<accession>A0A5B7HKY3</accession>
<feature type="domain" description="MADF" evidence="1">
    <location>
        <begin position="9"/>
        <end position="46"/>
    </location>
</feature>
<organism evidence="2 3">
    <name type="scientific">Portunus trituberculatus</name>
    <name type="common">Swimming crab</name>
    <name type="synonym">Neptunus trituberculatus</name>
    <dbReference type="NCBI Taxonomy" id="210409"/>
    <lineage>
        <taxon>Eukaryota</taxon>
        <taxon>Metazoa</taxon>
        <taxon>Ecdysozoa</taxon>
        <taxon>Arthropoda</taxon>
        <taxon>Crustacea</taxon>
        <taxon>Multicrustacea</taxon>
        <taxon>Malacostraca</taxon>
        <taxon>Eumalacostraca</taxon>
        <taxon>Eucarida</taxon>
        <taxon>Decapoda</taxon>
        <taxon>Pleocyemata</taxon>
        <taxon>Brachyura</taxon>
        <taxon>Eubrachyura</taxon>
        <taxon>Portunoidea</taxon>
        <taxon>Portunidae</taxon>
        <taxon>Portuninae</taxon>
        <taxon>Portunus</taxon>
    </lineage>
</organism>
<reference evidence="2 3" key="1">
    <citation type="submission" date="2019-05" db="EMBL/GenBank/DDBJ databases">
        <title>Another draft genome of Portunus trituberculatus and its Hox gene families provides insights of decapod evolution.</title>
        <authorList>
            <person name="Jeong J.-H."/>
            <person name="Song I."/>
            <person name="Kim S."/>
            <person name="Choi T."/>
            <person name="Kim D."/>
            <person name="Ryu S."/>
            <person name="Kim W."/>
        </authorList>
    </citation>
    <scope>NUCLEOTIDE SEQUENCE [LARGE SCALE GENOMIC DNA]</scope>
    <source>
        <tissue evidence="2">Muscle</tissue>
    </source>
</reference>
<protein>
    <recommendedName>
        <fullName evidence="1">MADF domain-containing protein</fullName>
    </recommendedName>
</protein>
<evidence type="ECO:0000313" key="3">
    <source>
        <dbReference type="Proteomes" id="UP000324222"/>
    </source>
</evidence>
<comment type="caution">
    <text evidence="2">The sequence shown here is derived from an EMBL/GenBank/DDBJ whole genome shotgun (WGS) entry which is preliminary data.</text>
</comment>
<sequence length="66" mass="7536">MSTLHIDRFIIETEDRPAIWDVRCNEYTDSIAKVKAWEDMCDIFGSGYREMHSLGPEASTGTDVPQ</sequence>
<dbReference type="Proteomes" id="UP000324222">
    <property type="component" value="Unassembled WGS sequence"/>
</dbReference>
<evidence type="ECO:0000259" key="1">
    <source>
        <dbReference type="Pfam" id="PF10545"/>
    </source>
</evidence>
<dbReference type="EMBL" id="VSRR010029106">
    <property type="protein sequence ID" value="MPC69254.1"/>
    <property type="molecule type" value="Genomic_DNA"/>
</dbReference>
<keyword evidence="3" id="KW-1185">Reference proteome</keyword>
<evidence type="ECO:0000313" key="2">
    <source>
        <dbReference type="EMBL" id="MPC69254.1"/>
    </source>
</evidence>
<name>A0A5B7HKY3_PORTR</name>